<dbReference type="Proteomes" id="UP000229239">
    <property type="component" value="Unassembled WGS sequence"/>
</dbReference>
<feature type="domain" description="Streptococcal pilin isopeptide linkage" evidence="3">
    <location>
        <begin position="2609"/>
        <end position="2721"/>
    </location>
</feature>
<sequence length="2772" mass="290576">MADWQVDVNKGDGGIGKVDTLGNPIVVTDTLPQGMSYVPGSGEYTVKAGSKPGSKKGELDGVMNANGQLTFTIPTNAVEQQDGSDKAYAKLTYQTAAKGTGSEVSFTNKAAADSGSIHFGEDSDTVSGSSKVIDKSAAQVKDLNRVRYTIKVNPESADLIKDSDTVTLSDVMDPEGTFIPASLKITDSNTGATLIVPAKVENVTVEGKPSSKLTLTLPDSTPVTVTYDVKPNGKPGDKVNLTNTVTLEGVVNGQDINKNDWEVTNPTSGTDGAAGSISITKADSADLSRYLSGAKFALYKVDMNKLSGNAVAFEQVQKASAQVGGNVTTDTSGHAQFGSTDQPLETNTLYYFVETKAPTFKADDGTVTEYKLDASPHYFMLPGTDDNEAAAALARARGFGLPVSDSTSFNVYDERKPVAVKGSVTLGKQLTGRAWTDADAFGFQLSPDTTNSKDVTADELKAAMPKATTATAKKTGDGADGSISKFTFGDFTFSEPGTYAYTVKETSKGGNGVTVDTRTANVKFTVDRKATGVLEIKGGQAEVSGITENHGDWTFENIYKPTETTVSNAIKVKKTLDGRPWRDGDSFEFRLQPAAPTEDAPLPAGVTNGYAKLNVTDANEHAFGSITYTKAGEYHYTVFEYTPTGNNGEQALPGVDYSNALYNVTVTIKDDGNGKLSNDGVTMTKAQNDNGTAADNAVVKSNVAAVTNIFKPEEANFGLLVMKKYMDKTGSNPLINGKFSFTLTAKDGAPLPTSATGNSVVANVTKAGVASFPEIKLTSARDDGKTYTYILNENVPVGAVPSADGKTATLNGMTYDRTTYIVQVPVAMTTDKDGKQVLGYQVNVLDENGSKIDASKLDSGRPVFSNTYELAPVEANIAGQKTLTGRDIDSNETFTFRLAAAQDDTTEAKAARAGLKDDSIVLGSDPSADELETTVAKAQDSQPAAFNFDGVRFTKPGTFKFAVTETGNVKTGTQKDEHVGYVTVTVKDNGDGTLTATPAYDNADALTDSDKAATDKSTFTNIYAPAGYTFFQLHKKLTAADGVAAPKLTAGKFSFGLYQGGNATGTPIQTKKNIAPLSGDTAGHITFDRINYTPASLAQAVNDGYAIYTAATKTWNLTYTVAELDADGNPVAAGYTKDGITYDATTRTVEVTVTDTGKGSLAVSYKVSDGNPNTSTDADSEEAAFNNVYTPAPATADLYAQKVLDGRDWATDGSDSFDFKLEAVSGKIAANKADVAKAGIPMPAGATNGELTKTVTNGNEFNFGDITYTKAGTYVYNISEVTPGNPLPGVSYSTDLYRATVTVTDNGKGQLSSKVAMELVSKVDPAAKQGKAVETKAQNGEPLARITNTYNDADGQTAVAGAKKVTGDDGSDQTANFAKKFTFTLTGKDGAPIRVEDAGKLQNKNELTATNNADGTVSFGSLHYTLTDLKDAAADANGTRSKTFTYEVAESGTANGVTNDAAATKTFTVTVADNGTGALKVTTEPGNAAKLFSFENTYAAAAQFTLTGIKKLTGRALNENDKFTFNVYEGTDATGTPVATGTNDASGKITFDKPLSYTLKDLGNHTYTVIESETDLPGGVSAVTRTHTFTVNVADTKHNGTLDVKASGLGADDSLTFENNYATTDSTPIEFKGVKLLDDGDYATTLAQLKGKFTFTLKGQDGAPLHVLSEDGQTSANKTELTAKNDEAGNVDFGKMVYHFADLGGQAERTFTYVVTESGDVAGVTNDAKTTCTFTVTLHDNGDGTLSATTDPASGALFSFTNTYSGGTATDSFNFTKTLTGRNLNDGEFSFTLTGAAGAPMPEGAENGVKTVANGKDGKVAFGKITYAKPGTYAYTVREVAGNLNGVTYDDTVYAVAVTVVDNHDGTMSATHQIMRTTATGSTPVKDKDAAFTNTYTPPSPTVTRGTAELRAQKQLEGRDWRNGDAFTFKLEAVDGTLTDSGTSVTKNDVPMPAGAQNGVLTHDVTDGNAFGFGQMTYEKAGVYRYNISEVTPEHPLSGISYSTDWYRATVTVTDNGKGKLHSAVVMELVSQQNGSAKTVNAGGDPVAIFTNSYDAVGSIAIAGTKLVKGDDDKDYTAEFGGRFSFTLTGKDGAPIRVAGDSGKLETKDSLVTKNTTAGTVNFGALHYTLADLANATPTADGTRSKTFTYEVAESGAADGVTNDAATTKTFAVTVTDNGTGTLKVTTEPGDAAKLFSFENAYAAAAQLTLTGTKTLEGRALTANDVFTFNVYEGTDATGTPVATGTNDASGKITFDKPLSYTLANLGNHTYTVVESETDLPGGVSAVTRTSTFTVNVEDKDHNGKLTLTTNGLDQNNGLTFENNYTTTDSAPIEFKGVKLLDAGDYATTLAQLKGKFTFALTGVDAADSSKPAPLPGKAEVTNDAAGNVDFGKVTYKFADLNGQAERKFTYTVTESGKVAGVTNDANLTRTFTVTIKDNGDGTMSATTDPASGALFDFANTYAAGKATDSFNFTKTLTGRNLNDGEFTFALAGAAGAPMPEGAKNGVETVTNGKDGKIAFGKITYAKPGTYAYTVREAAGNLGGVTYDDTVYAVAVTVVDNHDGTMSATHRIVRTTPADGTGQPGLTEVSDKDAVFANVYTPAPAKFTFNATKTLKGRALKDGEFTFELRDADGKTLQQVKNTAHGTIAFAPIAFDKAGEYQYTIRETAGDAQGISYDKTVYTAKVTVVDDLNGTLTAAVAYSSGLLGLNHAAPAFENTYTPPLSDTGSDTATIAAFALVLLGGGLMLVAIRRKREGGMVTSKAAFHGQHCK</sequence>
<dbReference type="InterPro" id="IPR013783">
    <property type="entry name" value="Ig-like_fold"/>
</dbReference>
<evidence type="ECO:0000313" key="5">
    <source>
        <dbReference type="Proteomes" id="UP000229239"/>
    </source>
</evidence>
<protein>
    <recommendedName>
        <fullName evidence="3">Streptococcal pilin isopeptide linkage domain-containing protein</fullName>
    </recommendedName>
</protein>
<feature type="domain" description="Streptococcal pilin isopeptide linkage" evidence="3">
    <location>
        <begin position="1632"/>
        <end position="1765"/>
    </location>
</feature>
<feature type="domain" description="Streptococcal pilin isopeptide linkage" evidence="3">
    <location>
        <begin position="2336"/>
        <end position="2463"/>
    </location>
</feature>
<dbReference type="Gene3D" id="2.60.40.3050">
    <property type="match status" value="16"/>
</dbReference>
<gene>
    <name evidence="4" type="ORF">CSQ86_08200</name>
</gene>
<keyword evidence="2" id="KW-1133">Transmembrane helix</keyword>
<feature type="compositionally biased region" description="Polar residues" evidence="1">
    <location>
        <begin position="1892"/>
        <end position="1904"/>
    </location>
</feature>
<organism evidence="4 5">
    <name type="scientific">Bifidobacterium felsineum</name>
    <dbReference type="NCBI Taxonomy" id="2045440"/>
    <lineage>
        <taxon>Bacteria</taxon>
        <taxon>Bacillati</taxon>
        <taxon>Actinomycetota</taxon>
        <taxon>Actinomycetes</taxon>
        <taxon>Bifidobacteriales</taxon>
        <taxon>Bifidobacteriaceae</taxon>
        <taxon>Bifidobacterium</taxon>
    </lineage>
</organism>
<evidence type="ECO:0000256" key="2">
    <source>
        <dbReference type="SAM" id="Phobius"/>
    </source>
</evidence>
<feature type="domain" description="Streptococcal pilin isopeptide linkage" evidence="3">
    <location>
        <begin position="2211"/>
        <end position="2326"/>
    </location>
</feature>
<feature type="domain" description="Streptococcal pilin isopeptide linkage" evidence="3">
    <location>
        <begin position="1032"/>
        <end position="1190"/>
    </location>
</feature>
<evidence type="ECO:0000259" key="3">
    <source>
        <dbReference type="Pfam" id="PF12892"/>
    </source>
</evidence>
<keyword evidence="5" id="KW-1185">Reference proteome</keyword>
<dbReference type="OrthoDB" id="3221951at2"/>
<dbReference type="InterPro" id="IPR038174">
    <property type="entry name" value="Strep_pil_link_sf"/>
</dbReference>
<evidence type="ECO:0000313" key="4">
    <source>
        <dbReference type="EMBL" id="PJM76687.1"/>
    </source>
</evidence>
<dbReference type="Pfam" id="PF12892">
    <property type="entry name" value="FctA"/>
    <property type="match status" value="16"/>
</dbReference>
<feature type="domain" description="Streptococcal pilin isopeptide linkage" evidence="3">
    <location>
        <begin position="1361"/>
        <end position="1499"/>
    </location>
</feature>
<dbReference type="InterPro" id="IPR022464">
    <property type="entry name" value="Strep_pil_isopept_link"/>
</dbReference>
<dbReference type="SUPFAM" id="SSF49401">
    <property type="entry name" value="Bacterial adhesins"/>
    <property type="match status" value="1"/>
</dbReference>
<keyword evidence="2" id="KW-0812">Transmembrane</keyword>
<reference evidence="5" key="1">
    <citation type="submission" date="2017-10" db="EMBL/GenBank/DDBJ databases">
        <title>Draft genome sequences of strains TRE 1, TRE 9, TRE H and TRI 7, isolated from tamarins, belonging to four potential novel Bifidobacterium species.</title>
        <authorList>
            <person name="Mattarelli P."/>
            <person name="Modesto M."/>
            <person name="Puglisi E."/>
            <person name="Morelli L."/>
            <person name="Bonetti A."/>
            <person name="Spezio C."/>
            <person name="Sandri C."/>
        </authorList>
    </citation>
    <scope>NUCLEOTIDE SEQUENCE [LARGE SCALE GENOMIC DNA]</scope>
    <source>
        <strain evidence="5">TREH</strain>
    </source>
</reference>
<feature type="domain" description="Streptococcal pilin isopeptide linkage" evidence="3">
    <location>
        <begin position="425"/>
        <end position="560"/>
    </location>
</feature>
<feature type="domain" description="Streptococcal pilin isopeptide linkage" evidence="3">
    <location>
        <begin position="2472"/>
        <end position="2601"/>
    </location>
</feature>
<dbReference type="Gene3D" id="2.60.40.10">
    <property type="entry name" value="Immunoglobulins"/>
    <property type="match status" value="1"/>
</dbReference>
<feature type="domain" description="Streptococcal pilin isopeptide linkage" evidence="3">
    <location>
        <begin position="723"/>
        <end position="869"/>
    </location>
</feature>
<accession>A0A2M9HIS6</accession>
<dbReference type="Gene3D" id="2.60.40.740">
    <property type="match status" value="2"/>
</dbReference>
<keyword evidence="2" id="KW-0472">Membrane</keyword>
<feature type="domain" description="Streptococcal pilin isopeptide linkage" evidence="3">
    <location>
        <begin position="2063"/>
        <end position="2203"/>
    </location>
</feature>
<feature type="domain" description="Streptococcal pilin isopeptide linkage" evidence="3">
    <location>
        <begin position="570"/>
        <end position="681"/>
    </location>
</feature>
<feature type="region of interest" description="Disordered" evidence="1">
    <location>
        <begin position="1881"/>
        <end position="1904"/>
    </location>
</feature>
<feature type="domain" description="Streptococcal pilin isopeptide linkage" evidence="3">
    <location>
        <begin position="1508"/>
        <end position="1622"/>
    </location>
</feature>
<proteinExistence type="predicted"/>
<feature type="domain" description="Streptococcal pilin isopeptide linkage" evidence="3">
    <location>
        <begin position="878"/>
        <end position="1024"/>
    </location>
</feature>
<dbReference type="InterPro" id="IPR008966">
    <property type="entry name" value="Adhesion_dom_sf"/>
</dbReference>
<comment type="caution">
    <text evidence="4">The sequence shown here is derived from an EMBL/GenBank/DDBJ whole genome shotgun (WGS) entry which is preliminary data.</text>
</comment>
<feature type="transmembrane region" description="Helical" evidence="2">
    <location>
        <begin position="2732"/>
        <end position="2751"/>
    </location>
</feature>
<dbReference type="RefSeq" id="WP_100494627.1">
    <property type="nucleotide sequence ID" value="NZ_PEBJ01000004.1"/>
</dbReference>
<feature type="domain" description="Streptococcal pilin isopeptide linkage" evidence="3">
    <location>
        <begin position="1911"/>
        <end position="2054"/>
    </location>
</feature>
<feature type="domain" description="Streptococcal pilin isopeptide linkage" evidence="3">
    <location>
        <begin position="1774"/>
        <end position="1897"/>
    </location>
</feature>
<name>A0A2M9HIS6_9BIFI</name>
<feature type="domain" description="Streptococcal pilin isopeptide linkage" evidence="3">
    <location>
        <begin position="1199"/>
        <end position="1326"/>
    </location>
</feature>
<dbReference type="EMBL" id="PEBJ01000004">
    <property type="protein sequence ID" value="PJM76687.1"/>
    <property type="molecule type" value="Genomic_DNA"/>
</dbReference>
<dbReference type="NCBIfam" id="TIGR03786">
    <property type="entry name" value="strep_pil_rpt"/>
    <property type="match status" value="7"/>
</dbReference>
<dbReference type="GO" id="GO:0005975">
    <property type="term" value="P:carbohydrate metabolic process"/>
    <property type="evidence" value="ECO:0007669"/>
    <property type="project" value="UniProtKB-ARBA"/>
</dbReference>
<evidence type="ECO:0000256" key="1">
    <source>
        <dbReference type="SAM" id="MobiDB-lite"/>
    </source>
</evidence>